<comment type="caution">
    <text evidence="2">The sequence shown here is derived from an EMBL/GenBank/DDBJ whole genome shotgun (WGS) entry which is preliminary data.</text>
</comment>
<evidence type="ECO:0000313" key="3">
    <source>
        <dbReference type="Proteomes" id="UP000440096"/>
    </source>
</evidence>
<feature type="compositionally biased region" description="Polar residues" evidence="1">
    <location>
        <begin position="49"/>
        <end position="61"/>
    </location>
</feature>
<accession>A0A6N7YP22</accession>
<dbReference type="Proteomes" id="UP000440096">
    <property type="component" value="Unassembled WGS sequence"/>
</dbReference>
<evidence type="ECO:0000256" key="1">
    <source>
        <dbReference type="SAM" id="MobiDB-lite"/>
    </source>
</evidence>
<name>A0A6N7YP22_9PSEU</name>
<protein>
    <submittedName>
        <fullName evidence="2">Uncharacterized protein</fullName>
    </submittedName>
</protein>
<sequence length="112" mass="11981">MRPIAVEMLESLISSGSADFAYAFPARPLVDDRADKGLPGELIESATRTQVMTRSAGSSPPHSGRIPDAIEDGPALLARTESFELAGEIERKPWPRLPVGRSAPKHHLPGGL</sequence>
<organism evidence="2 3">
    <name type="scientific">Amycolatopsis pithecellobii</name>
    <dbReference type="NCBI Taxonomy" id="664692"/>
    <lineage>
        <taxon>Bacteria</taxon>
        <taxon>Bacillati</taxon>
        <taxon>Actinomycetota</taxon>
        <taxon>Actinomycetes</taxon>
        <taxon>Pseudonocardiales</taxon>
        <taxon>Pseudonocardiaceae</taxon>
        <taxon>Amycolatopsis</taxon>
    </lineage>
</organism>
<keyword evidence="3" id="KW-1185">Reference proteome</keyword>
<dbReference type="RefSeq" id="WP_154756979.1">
    <property type="nucleotide sequence ID" value="NZ_WMBA01000015.1"/>
</dbReference>
<evidence type="ECO:0000313" key="2">
    <source>
        <dbReference type="EMBL" id="MTD54757.1"/>
    </source>
</evidence>
<dbReference type="AlphaFoldDB" id="A0A6N7YP22"/>
<reference evidence="2 3" key="1">
    <citation type="submission" date="2019-11" db="EMBL/GenBank/DDBJ databases">
        <title>Draft genome of Amycolatopsis RM579.</title>
        <authorList>
            <person name="Duangmal K."/>
            <person name="Mingma R."/>
        </authorList>
    </citation>
    <scope>NUCLEOTIDE SEQUENCE [LARGE SCALE GENOMIC DNA]</scope>
    <source>
        <strain evidence="2 3">RM579</strain>
    </source>
</reference>
<feature type="region of interest" description="Disordered" evidence="1">
    <location>
        <begin position="49"/>
        <end position="70"/>
    </location>
</feature>
<gene>
    <name evidence="2" type="ORF">GKO32_12310</name>
</gene>
<dbReference type="EMBL" id="WMBA01000015">
    <property type="protein sequence ID" value="MTD54757.1"/>
    <property type="molecule type" value="Genomic_DNA"/>
</dbReference>
<proteinExistence type="predicted"/>